<comment type="similarity">
    <text evidence="3">Belongs to the DAMOX/DASOX family.</text>
</comment>
<dbReference type="SUPFAM" id="SSF54373">
    <property type="entry name" value="FAD-linked reductases, C-terminal domain"/>
    <property type="match status" value="1"/>
</dbReference>
<keyword evidence="5" id="KW-0274">FAD</keyword>
<dbReference type="EC" id="1.4.3.3" evidence="8"/>
<dbReference type="GO" id="GO:0019478">
    <property type="term" value="P:D-amino acid catabolic process"/>
    <property type="evidence" value="ECO:0007669"/>
    <property type="project" value="TreeGrafter"/>
</dbReference>
<dbReference type="OrthoDB" id="2015447at2759"/>
<protein>
    <submittedName>
        <fullName evidence="8">DAO</fullName>
        <ecNumber evidence="8">1.4.3.3</ecNumber>
    </submittedName>
</protein>
<feature type="domain" description="FAD dependent oxidoreductase" evidence="7">
    <location>
        <begin position="165"/>
        <end position="254"/>
    </location>
</feature>
<organism evidence="8 9">
    <name type="scientific">Mytilus edulis</name>
    <name type="common">Blue mussel</name>
    <dbReference type="NCBI Taxonomy" id="6550"/>
    <lineage>
        <taxon>Eukaryota</taxon>
        <taxon>Metazoa</taxon>
        <taxon>Spiralia</taxon>
        <taxon>Lophotrochozoa</taxon>
        <taxon>Mollusca</taxon>
        <taxon>Bivalvia</taxon>
        <taxon>Autobranchia</taxon>
        <taxon>Pteriomorphia</taxon>
        <taxon>Mytilida</taxon>
        <taxon>Mytiloidea</taxon>
        <taxon>Mytilidae</taxon>
        <taxon>Mytilinae</taxon>
        <taxon>Mytilus</taxon>
    </lineage>
</organism>
<dbReference type="InterPro" id="IPR006181">
    <property type="entry name" value="D-amino_acid_oxidase_CS"/>
</dbReference>
<evidence type="ECO:0000256" key="3">
    <source>
        <dbReference type="ARBA" id="ARBA00006730"/>
    </source>
</evidence>
<proteinExistence type="inferred from homology"/>
<dbReference type="Proteomes" id="UP000683360">
    <property type="component" value="Unassembled WGS sequence"/>
</dbReference>
<keyword evidence="4" id="KW-0285">Flavoprotein</keyword>
<dbReference type="PANTHER" id="PTHR11530">
    <property type="entry name" value="D-AMINO ACID OXIDASE"/>
    <property type="match status" value="1"/>
</dbReference>
<keyword evidence="6 8" id="KW-0560">Oxidoreductase</keyword>
<evidence type="ECO:0000256" key="4">
    <source>
        <dbReference type="ARBA" id="ARBA00022630"/>
    </source>
</evidence>
<dbReference type="InterPro" id="IPR023209">
    <property type="entry name" value="DAO"/>
</dbReference>
<dbReference type="GO" id="GO:0003884">
    <property type="term" value="F:D-amino-acid oxidase activity"/>
    <property type="evidence" value="ECO:0007669"/>
    <property type="project" value="UniProtKB-EC"/>
</dbReference>
<name>A0A8S3T191_MYTED</name>
<dbReference type="EMBL" id="CAJPWZ010001961">
    <property type="protein sequence ID" value="CAG2227357.1"/>
    <property type="molecule type" value="Genomic_DNA"/>
</dbReference>
<comment type="cofactor">
    <cofactor evidence="1">
        <name>FAD</name>
        <dbReference type="ChEBI" id="CHEBI:57692"/>
    </cofactor>
</comment>
<dbReference type="PROSITE" id="PS00677">
    <property type="entry name" value="DAO"/>
    <property type="match status" value="1"/>
</dbReference>
<comment type="caution">
    <text evidence="8">The sequence shown here is derived from an EMBL/GenBank/DDBJ whole genome shotgun (WGS) entry which is preliminary data.</text>
</comment>
<dbReference type="Gene3D" id="3.30.9.10">
    <property type="entry name" value="D-Amino Acid Oxidase, subunit A, domain 2"/>
    <property type="match status" value="1"/>
</dbReference>
<reference evidence="8" key="1">
    <citation type="submission" date="2021-03" db="EMBL/GenBank/DDBJ databases">
        <authorList>
            <person name="Bekaert M."/>
        </authorList>
    </citation>
    <scope>NUCLEOTIDE SEQUENCE</scope>
</reference>
<evidence type="ECO:0000313" key="8">
    <source>
        <dbReference type="EMBL" id="CAG2227357.1"/>
    </source>
</evidence>
<evidence type="ECO:0000256" key="1">
    <source>
        <dbReference type="ARBA" id="ARBA00001974"/>
    </source>
</evidence>
<comment type="subcellular location">
    <subcellularLocation>
        <location evidence="2">Peroxisome matrix</location>
    </subcellularLocation>
</comment>
<dbReference type="PANTHER" id="PTHR11530:SF11">
    <property type="entry name" value="D-ASPARTATE OXIDASE"/>
    <property type="match status" value="1"/>
</dbReference>
<dbReference type="GO" id="GO:0005782">
    <property type="term" value="C:peroxisomal matrix"/>
    <property type="evidence" value="ECO:0007669"/>
    <property type="project" value="UniProtKB-SubCell"/>
</dbReference>
<dbReference type="AlphaFoldDB" id="A0A8S3T191"/>
<gene>
    <name evidence="8" type="ORF">MEDL_40422</name>
</gene>
<dbReference type="SUPFAM" id="SSF51971">
    <property type="entry name" value="Nucleotide-binding domain"/>
    <property type="match status" value="1"/>
</dbReference>
<evidence type="ECO:0000313" key="9">
    <source>
        <dbReference type="Proteomes" id="UP000683360"/>
    </source>
</evidence>
<dbReference type="Gene3D" id="3.40.50.720">
    <property type="entry name" value="NAD(P)-binding Rossmann-like Domain"/>
    <property type="match status" value="2"/>
</dbReference>
<dbReference type="Pfam" id="PF01266">
    <property type="entry name" value="DAO"/>
    <property type="match status" value="1"/>
</dbReference>
<evidence type="ECO:0000256" key="6">
    <source>
        <dbReference type="ARBA" id="ARBA00023002"/>
    </source>
</evidence>
<dbReference type="InterPro" id="IPR006076">
    <property type="entry name" value="FAD-dep_OxRdtase"/>
</dbReference>
<dbReference type="GO" id="GO:0071949">
    <property type="term" value="F:FAD binding"/>
    <property type="evidence" value="ECO:0007669"/>
    <property type="project" value="InterPro"/>
</dbReference>
<evidence type="ECO:0000259" key="7">
    <source>
        <dbReference type="Pfam" id="PF01266"/>
    </source>
</evidence>
<accession>A0A8S3T191</accession>
<sequence length="268" mass="30057">MITRNKISNVKTERVDITIIADKFSPNTCSDGSGGFWEPFLLPEDSLAQSNKWCKDTWDYLMSLVKSPTAAALGVHTVSGYNFTGVNIPKRWSVYTTMMINVKKYLPWLMRQFRIKNGKVINRKINSLEEVMADYDLVVNCTGIGAYDLGDSSVYPAQRSSSNTGGTSQRGNWSTDVTVSDRKRILDGCSRLIPSLQEAEVLEEWTGLRPSRPTIRLEKEDVCFNGRTVTIIHNYGHAGSGITLFWGCAKVATDFAMESYRLNQQSKL</sequence>
<evidence type="ECO:0000256" key="5">
    <source>
        <dbReference type="ARBA" id="ARBA00022827"/>
    </source>
</evidence>
<keyword evidence="9" id="KW-1185">Reference proteome</keyword>
<evidence type="ECO:0000256" key="2">
    <source>
        <dbReference type="ARBA" id="ARBA00004253"/>
    </source>
</evidence>